<proteinExistence type="predicted"/>
<dbReference type="GO" id="GO:0016829">
    <property type="term" value="F:lyase activity"/>
    <property type="evidence" value="ECO:0007669"/>
    <property type="project" value="UniProtKB-ARBA"/>
</dbReference>
<name>A0A077D115_9GAMM</name>
<dbReference type="GO" id="GO:0016853">
    <property type="term" value="F:isomerase activity"/>
    <property type="evidence" value="ECO:0007669"/>
    <property type="project" value="UniProtKB-KW"/>
</dbReference>
<feature type="non-terminal residue" evidence="1">
    <location>
        <position position="76"/>
    </location>
</feature>
<reference evidence="1" key="1">
    <citation type="submission" date="2014-04" db="EMBL/GenBank/DDBJ databases">
        <title>Isolation and characterization of a novel Arhodomonas sp. strain Seminole and its Genetic Potential to Degrade Hydrocarbons at high salinity.</title>
        <authorList>
            <person name="Dalvi S."/>
            <person name="Nicholson C.A."/>
            <person name="Najar F.Z."/>
            <person name="Roe B.A."/>
            <person name="Canaan P."/>
            <person name="Hartson S.D."/>
            <person name="Fathepure B.Z."/>
        </authorList>
    </citation>
    <scope>NUCLEOTIDE SEQUENCE</scope>
    <source>
        <strain evidence="1">Seminole</strain>
    </source>
</reference>
<protein>
    <submittedName>
        <fullName evidence="1">3-carboxy-ciscis-muconate cycloisomerase</fullName>
    </submittedName>
</protein>
<dbReference type="Gene3D" id="1.10.275.10">
    <property type="entry name" value="Fumarase/aspartase (N-terminal domain)"/>
    <property type="match status" value="1"/>
</dbReference>
<dbReference type="InterPro" id="IPR008948">
    <property type="entry name" value="L-Aspartase-like"/>
</dbReference>
<dbReference type="EMBL" id="KJ829514">
    <property type="protein sequence ID" value="AIL24140.1"/>
    <property type="molecule type" value="Genomic_DNA"/>
</dbReference>
<keyword evidence="1" id="KW-0413">Isomerase</keyword>
<dbReference type="AlphaFoldDB" id="A0A077D115"/>
<dbReference type="SUPFAM" id="SSF48557">
    <property type="entry name" value="L-aspartase-like"/>
    <property type="match status" value="1"/>
</dbReference>
<accession>A0A077D115</accession>
<sequence>MTVSPFDSGIYGPFLGDESVSALFTDREHLRAMLTVEAALARVQGRLGIIPAEAADAISRAAETLEPDIEALGAGT</sequence>
<organism evidence="1">
    <name type="scientific">Arhodomonas sp. Seminole</name>
    <dbReference type="NCBI Taxonomy" id="1204713"/>
    <lineage>
        <taxon>Bacteria</taxon>
        <taxon>Pseudomonadati</taxon>
        <taxon>Pseudomonadota</taxon>
        <taxon>Gammaproteobacteria</taxon>
        <taxon>Chromatiales</taxon>
        <taxon>Ectothiorhodospiraceae</taxon>
        <taxon>Arhodomonas</taxon>
    </lineage>
</organism>
<dbReference type="InterPro" id="IPR024083">
    <property type="entry name" value="Fumarase/histidase_N"/>
</dbReference>
<evidence type="ECO:0000313" key="1">
    <source>
        <dbReference type="EMBL" id="AIL24140.1"/>
    </source>
</evidence>